<dbReference type="InterPro" id="IPR010982">
    <property type="entry name" value="Lambda_DNA-bd_dom_sf"/>
</dbReference>
<name>A0A4R2R5G4_9PSEU</name>
<dbReference type="EMBL" id="SLXQ01000001">
    <property type="protein sequence ID" value="TCP56988.1"/>
    <property type="molecule type" value="Genomic_DNA"/>
</dbReference>
<dbReference type="Gene3D" id="1.10.260.40">
    <property type="entry name" value="lambda repressor-like DNA-binding domains"/>
    <property type="match status" value="1"/>
</dbReference>
<dbReference type="GO" id="GO:0003677">
    <property type="term" value="F:DNA binding"/>
    <property type="evidence" value="ECO:0007669"/>
    <property type="project" value="InterPro"/>
</dbReference>
<keyword evidence="2" id="KW-1185">Reference proteome</keyword>
<gene>
    <name evidence="1" type="ORF">EV191_101938</name>
</gene>
<accession>A0A4R2R5G4</accession>
<comment type="caution">
    <text evidence="1">The sequence shown here is derived from an EMBL/GenBank/DDBJ whole genome shotgun (WGS) entry which is preliminary data.</text>
</comment>
<proteinExistence type="predicted"/>
<dbReference type="SUPFAM" id="SSF47413">
    <property type="entry name" value="lambda repressor-like DNA-binding domains"/>
    <property type="match status" value="1"/>
</dbReference>
<evidence type="ECO:0008006" key="3">
    <source>
        <dbReference type="Google" id="ProtNLM"/>
    </source>
</evidence>
<dbReference type="OrthoDB" id="5186342at2"/>
<reference evidence="1 2" key="1">
    <citation type="submission" date="2019-03" db="EMBL/GenBank/DDBJ databases">
        <title>Genomic Encyclopedia of Type Strains, Phase IV (KMG-IV): sequencing the most valuable type-strain genomes for metagenomic binning, comparative biology and taxonomic classification.</title>
        <authorList>
            <person name="Goeker M."/>
        </authorList>
    </citation>
    <scope>NUCLEOTIDE SEQUENCE [LARGE SCALE GENOMIC DNA]</scope>
    <source>
        <strain evidence="1 2">DSM 45765</strain>
    </source>
</reference>
<protein>
    <recommendedName>
        <fullName evidence="3">HTH cro/C1-type domain-containing protein</fullName>
    </recommendedName>
</protein>
<organism evidence="1 2">
    <name type="scientific">Tamaricihabitans halophyticus</name>
    <dbReference type="NCBI Taxonomy" id="1262583"/>
    <lineage>
        <taxon>Bacteria</taxon>
        <taxon>Bacillati</taxon>
        <taxon>Actinomycetota</taxon>
        <taxon>Actinomycetes</taxon>
        <taxon>Pseudonocardiales</taxon>
        <taxon>Pseudonocardiaceae</taxon>
        <taxon>Tamaricihabitans</taxon>
    </lineage>
</organism>
<dbReference type="AlphaFoldDB" id="A0A4R2R5G4"/>
<evidence type="ECO:0000313" key="1">
    <source>
        <dbReference type="EMBL" id="TCP56988.1"/>
    </source>
</evidence>
<evidence type="ECO:0000313" key="2">
    <source>
        <dbReference type="Proteomes" id="UP000294911"/>
    </source>
</evidence>
<dbReference type="Proteomes" id="UP000294911">
    <property type="component" value="Unassembled WGS sequence"/>
</dbReference>
<sequence length="103" mass="11079">MAKDWAAVAEAVNTRLVELGMTQTELVRKSRVAPMTVQTIRKGVDKDRSPHTLGAISTALGWPPRHLEDISAGTGASAGDRLATLEAEVASLRERVERIEGTT</sequence>